<comment type="subcellular location">
    <subcellularLocation>
        <location evidence="1">Cell membrane</location>
        <topology evidence="1">Multi-pass membrane protein</topology>
    </subcellularLocation>
</comment>
<protein>
    <submittedName>
        <fullName evidence="9">Lipopolysaccharide biosynthesis protein</fullName>
    </submittedName>
    <submittedName>
        <fullName evidence="10">Uncharacterized protein involved in exopolysaccharide biosynthesis</fullName>
    </submittedName>
</protein>
<proteinExistence type="predicted"/>
<evidence type="ECO:0000313" key="9">
    <source>
        <dbReference type="EMBL" id="KAB0503587.1"/>
    </source>
</evidence>
<dbReference type="EMBL" id="LT629746">
    <property type="protein sequence ID" value="SDT51273.1"/>
    <property type="molecule type" value="Genomic_DNA"/>
</dbReference>
<evidence type="ECO:0000313" key="12">
    <source>
        <dbReference type="Proteomes" id="UP000434925"/>
    </source>
</evidence>
<reference evidence="9 12" key="3">
    <citation type="submission" date="2019-09" db="EMBL/GenBank/DDBJ databases">
        <title>Draft genome sequences of 48 bacterial type strains from the CCUG.</title>
        <authorList>
            <person name="Tunovic T."/>
            <person name="Pineiro-Iglesias B."/>
            <person name="Unosson C."/>
            <person name="Inganas E."/>
            <person name="Ohlen M."/>
            <person name="Cardew S."/>
            <person name="Jensie-Markopoulos S."/>
            <person name="Salva-Serra F."/>
            <person name="Jaen-Luchoro D."/>
            <person name="Karlsson R."/>
            <person name="Svensson-Stadler L."/>
            <person name="Chun J."/>
            <person name="Moore E."/>
        </authorList>
    </citation>
    <scope>NUCLEOTIDE SEQUENCE [LARGE SCALE GENOMIC DNA]</scope>
    <source>
        <strain evidence="9 12">CCUG 51522</strain>
    </source>
</reference>
<evidence type="ECO:0000256" key="7">
    <source>
        <dbReference type="SAM" id="Phobius"/>
    </source>
</evidence>
<evidence type="ECO:0000256" key="2">
    <source>
        <dbReference type="ARBA" id="ARBA00022475"/>
    </source>
</evidence>
<name>A0A0J6HG80_9PSED</name>
<evidence type="ECO:0000259" key="8">
    <source>
        <dbReference type="Pfam" id="PF02706"/>
    </source>
</evidence>
<keyword evidence="4 7" id="KW-1133">Transmembrane helix</keyword>
<dbReference type="RefSeq" id="WP_038984027.1">
    <property type="nucleotide sequence ID" value="NZ_JABTYG010000003.1"/>
</dbReference>
<dbReference type="Proteomes" id="UP000182814">
    <property type="component" value="Chromosome I"/>
</dbReference>
<keyword evidence="11" id="KW-1185">Reference proteome</keyword>
<evidence type="ECO:0000256" key="5">
    <source>
        <dbReference type="ARBA" id="ARBA00023136"/>
    </source>
</evidence>
<dbReference type="InterPro" id="IPR003856">
    <property type="entry name" value="LPS_length_determ_N"/>
</dbReference>
<dbReference type="EMBL" id="VZPO01000006">
    <property type="protein sequence ID" value="KAB0503587.1"/>
    <property type="molecule type" value="Genomic_DNA"/>
</dbReference>
<dbReference type="PANTHER" id="PTHR32309:SF31">
    <property type="entry name" value="CAPSULAR EXOPOLYSACCHARIDE FAMILY"/>
    <property type="match status" value="1"/>
</dbReference>
<feature type="transmembrane region" description="Helical" evidence="7">
    <location>
        <begin position="21"/>
        <end position="40"/>
    </location>
</feature>
<dbReference type="GO" id="GO:0005886">
    <property type="term" value="C:plasma membrane"/>
    <property type="evidence" value="ECO:0007669"/>
    <property type="project" value="UniProtKB-SubCell"/>
</dbReference>
<feature type="transmembrane region" description="Helical" evidence="7">
    <location>
        <begin position="460"/>
        <end position="480"/>
    </location>
</feature>
<evidence type="ECO:0000313" key="10">
    <source>
        <dbReference type="EMBL" id="SDT51273.1"/>
    </source>
</evidence>
<accession>A0A0J6HG80</accession>
<organism evidence="10 11">
    <name type="scientific">Pseudomonas lini</name>
    <dbReference type="NCBI Taxonomy" id="163011"/>
    <lineage>
        <taxon>Bacteria</taxon>
        <taxon>Pseudomonadati</taxon>
        <taxon>Pseudomonadota</taxon>
        <taxon>Gammaproteobacteria</taxon>
        <taxon>Pseudomonadales</taxon>
        <taxon>Pseudomonadaceae</taxon>
        <taxon>Pseudomonas</taxon>
    </lineage>
</organism>
<dbReference type="PANTHER" id="PTHR32309">
    <property type="entry name" value="TYROSINE-PROTEIN KINASE"/>
    <property type="match status" value="1"/>
</dbReference>
<feature type="coiled-coil region" evidence="6">
    <location>
        <begin position="381"/>
        <end position="418"/>
    </location>
</feature>
<reference evidence="10" key="1">
    <citation type="submission" date="2016-10" db="EMBL/GenBank/DDBJ databases">
        <authorList>
            <person name="de Groot N.N."/>
        </authorList>
    </citation>
    <scope>NUCLEOTIDE SEQUENCE [LARGE SCALE GENOMIC DNA]</scope>
    <source>
        <strain evidence="10">BS3782</strain>
    </source>
</reference>
<dbReference type="Proteomes" id="UP000434925">
    <property type="component" value="Unassembled WGS sequence"/>
</dbReference>
<keyword evidence="3 7" id="KW-0812">Transmembrane</keyword>
<dbReference type="InterPro" id="IPR050445">
    <property type="entry name" value="Bact_polysacc_biosynth/exp"/>
</dbReference>
<dbReference type="AlphaFoldDB" id="A0A0J6HG80"/>
<keyword evidence="5 7" id="KW-0472">Membrane</keyword>
<evidence type="ECO:0000256" key="1">
    <source>
        <dbReference type="ARBA" id="ARBA00004651"/>
    </source>
</evidence>
<sequence>MNPKENYLHEFFRIFFANKKLVKRVFLIFAVIALILPLMLKQSFDITAQVIVQSKKLSQGDATTSLTQGDASFIPPSLADMETESNILRSPALIRQTISDLMAKGEYAPNTGVLSKLVTEPIKRFVTTPLREYVVNPVRDAFGLETDPVRNTDLDVFTQQATENLKIETLPGSNVISIVYSFGDPAQGTRFVAALLQNYLVNRQELQSIELPQSFYETKKKQYQVRLDGLEGNRLTLLEGVGSSDPKEEITFRLNAINTEEQALNLYQDRLLQSQRWLDYLKTALTAATNTSRLSEYTFPYTFTTTVDNIAFEDREIRQLGEQLTTQVSRYMNDLAIFKPGSEPMLLTREQISRTRQQFLKIVSNRIQERTNDLAVVTSVINQKTARIAEFKDRIHQLQVAQSKLAQMDTEINALHAAFSTYAQRFAESSSASLLNNDMSNARVLSPPYEPTDAAFPKPILIIPFGMLTGLLLAIAFVYVREFFDHRFKHPAQITHELGLPVLLVINEQDVMPNNPHKNWTVDSFVHWVRH</sequence>
<keyword evidence="6" id="KW-0175">Coiled coil</keyword>
<dbReference type="PATRIC" id="fig|163011.3.peg.3177"/>
<reference evidence="11" key="2">
    <citation type="submission" date="2016-10" db="EMBL/GenBank/DDBJ databases">
        <authorList>
            <person name="Varghese N."/>
            <person name="Submissions S."/>
        </authorList>
    </citation>
    <scope>NUCLEOTIDE SEQUENCE [LARGE SCALE GENOMIC DNA]</scope>
    <source>
        <strain evidence="11">BS3782</strain>
    </source>
</reference>
<evidence type="ECO:0000256" key="6">
    <source>
        <dbReference type="SAM" id="Coils"/>
    </source>
</evidence>
<evidence type="ECO:0000313" key="11">
    <source>
        <dbReference type="Proteomes" id="UP000182814"/>
    </source>
</evidence>
<feature type="domain" description="Polysaccharide chain length determinant N-terminal" evidence="8">
    <location>
        <begin position="8"/>
        <end position="101"/>
    </location>
</feature>
<keyword evidence="2" id="KW-1003">Cell membrane</keyword>
<evidence type="ECO:0000256" key="4">
    <source>
        <dbReference type="ARBA" id="ARBA00022989"/>
    </source>
</evidence>
<evidence type="ECO:0000256" key="3">
    <source>
        <dbReference type="ARBA" id="ARBA00022692"/>
    </source>
</evidence>
<dbReference type="Pfam" id="PF02706">
    <property type="entry name" value="Wzz"/>
    <property type="match status" value="1"/>
</dbReference>
<gene>
    <name evidence="9" type="ORF">F7R14_17730</name>
    <name evidence="10" type="ORF">SAMN04490191_4876</name>
</gene>